<accession>A0A811P1U7</accession>
<feature type="domain" description="F-box" evidence="2">
    <location>
        <begin position="18"/>
        <end position="54"/>
    </location>
</feature>
<proteinExistence type="predicted"/>
<sequence>MAPRPAPPAALMDELVEEILLRIPPDVPARRLRAALVCKRWRRMVSDPRFRRRFREFHRTPPMLGFLRNHGRASTFSQGPSDRKPWEDAFHVWDPITGERRKLPVLLPGPVYPWSWNAAVLCAAATEGCEHLDCHRRPFLVVFVGSGNGVETSAVCAHVYSSESDLWSRHISDPHFCDEIRLEPSALAENALYFRCMDSVLKYDLATRELSLIVLPEKCFFWGRAPLMATEDGGLGLAYIRSSRLYLWSRKAGPSDGAGWASKHWEQPLPRDQEQAPQMPDKHKVLHFAGLSVKVKRDDRCG</sequence>
<dbReference type="PANTHER" id="PTHR32133">
    <property type="entry name" value="OS07G0120400 PROTEIN"/>
    <property type="match status" value="1"/>
</dbReference>
<protein>
    <recommendedName>
        <fullName evidence="2">F-box domain-containing protein</fullName>
    </recommendedName>
</protein>
<dbReference type="InterPro" id="IPR036047">
    <property type="entry name" value="F-box-like_dom_sf"/>
</dbReference>
<dbReference type="AlphaFoldDB" id="A0A811P1U7"/>
<dbReference type="Pfam" id="PF12937">
    <property type="entry name" value="F-box-like"/>
    <property type="match status" value="1"/>
</dbReference>
<feature type="compositionally biased region" description="Basic and acidic residues" evidence="1">
    <location>
        <begin position="263"/>
        <end position="274"/>
    </location>
</feature>
<feature type="region of interest" description="Disordered" evidence="1">
    <location>
        <begin position="259"/>
        <end position="280"/>
    </location>
</feature>
<dbReference type="EMBL" id="CAJGYO010000006">
    <property type="protein sequence ID" value="CAD6238750.1"/>
    <property type="molecule type" value="Genomic_DNA"/>
</dbReference>
<dbReference type="InterPro" id="IPR001810">
    <property type="entry name" value="F-box_dom"/>
</dbReference>
<dbReference type="Gene3D" id="1.20.1280.50">
    <property type="match status" value="1"/>
</dbReference>
<dbReference type="PANTHER" id="PTHR32133:SF386">
    <property type="entry name" value="F-BOX DOMAIN-CONTAINING PROTEIN"/>
    <property type="match status" value="1"/>
</dbReference>
<evidence type="ECO:0000256" key="1">
    <source>
        <dbReference type="SAM" id="MobiDB-lite"/>
    </source>
</evidence>
<keyword evidence="4" id="KW-1185">Reference proteome</keyword>
<evidence type="ECO:0000313" key="3">
    <source>
        <dbReference type="EMBL" id="CAD6238750.1"/>
    </source>
</evidence>
<organism evidence="3 4">
    <name type="scientific">Miscanthus lutarioriparius</name>
    <dbReference type="NCBI Taxonomy" id="422564"/>
    <lineage>
        <taxon>Eukaryota</taxon>
        <taxon>Viridiplantae</taxon>
        <taxon>Streptophyta</taxon>
        <taxon>Embryophyta</taxon>
        <taxon>Tracheophyta</taxon>
        <taxon>Spermatophyta</taxon>
        <taxon>Magnoliopsida</taxon>
        <taxon>Liliopsida</taxon>
        <taxon>Poales</taxon>
        <taxon>Poaceae</taxon>
        <taxon>PACMAD clade</taxon>
        <taxon>Panicoideae</taxon>
        <taxon>Andropogonodae</taxon>
        <taxon>Andropogoneae</taxon>
        <taxon>Saccharinae</taxon>
        <taxon>Miscanthus</taxon>
    </lineage>
</organism>
<dbReference type="SUPFAM" id="SSF81383">
    <property type="entry name" value="F-box domain"/>
    <property type="match status" value="1"/>
</dbReference>
<reference evidence="3" key="1">
    <citation type="submission" date="2020-10" db="EMBL/GenBank/DDBJ databases">
        <authorList>
            <person name="Han B."/>
            <person name="Lu T."/>
            <person name="Zhao Q."/>
            <person name="Huang X."/>
            <person name="Zhao Y."/>
        </authorList>
    </citation>
    <scope>NUCLEOTIDE SEQUENCE</scope>
</reference>
<dbReference type="Proteomes" id="UP000604825">
    <property type="component" value="Unassembled WGS sequence"/>
</dbReference>
<dbReference type="OrthoDB" id="693928at2759"/>
<name>A0A811P1U7_9POAL</name>
<evidence type="ECO:0000313" key="4">
    <source>
        <dbReference type="Proteomes" id="UP000604825"/>
    </source>
</evidence>
<comment type="caution">
    <text evidence="3">The sequence shown here is derived from an EMBL/GenBank/DDBJ whole genome shotgun (WGS) entry which is preliminary data.</text>
</comment>
<evidence type="ECO:0000259" key="2">
    <source>
        <dbReference type="Pfam" id="PF12937"/>
    </source>
</evidence>
<gene>
    <name evidence="3" type="ORF">NCGR_LOCUS25880</name>
</gene>